<gene>
    <name evidence="2" type="ORF">VTL71DRAFT_11298</name>
</gene>
<dbReference type="Proteomes" id="UP001595075">
    <property type="component" value="Unassembled WGS sequence"/>
</dbReference>
<name>A0ABR4CPU8_9HELO</name>
<dbReference type="EMBL" id="JAZHXI010000004">
    <property type="protein sequence ID" value="KAL2071955.1"/>
    <property type="molecule type" value="Genomic_DNA"/>
</dbReference>
<keyword evidence="3" id="KW-1185">Reference proteome</keyword>
<feature type="compositionally biased region" description="Low complexity" evidence="1">
    <location>
        <begin position="16"/>
        <end position="38"/>
    </location>
</feature>
<organism evidence="2 3">
    <name type="scientific">Oculimacula yallundae</name>
    <dbReference type="NCBI Taxonomy" id="86028"/>
    <lineage>
        <taxon>Eukaryota</taxon>
        <taxon>Fungi</taxon>
        <taxon>Dikarya</taxon>
        <taxon>Ascomycota</taxon>
        <taxon>Pezizomycotina</taxon>
        <taxon>Leotiomycetes</taxon>
        <taxon>Helotiales</taxon>
        <taxon>Ploettnerulaceae</taxon>
        <taxon>Oculimacula</taxon>
    </lineage>
</organism>
<feature type="region of interest" description="Disordered" evidence="1">
    <location>
        <begin position="1"/>
        <end position="39"/>
    </location>
</feature>
<evidence type="ECO:0000256" key="1">
    <source>
        <dbReference type="SAM" id="MobiDB-lite"/>
    </source>
</evidence>
<sequence>MDFLKKGADMLNKNKASGSGQPAQGGAAPVAGQPAAGQKDYGDKAFDFISKKTGHNMDPNTSEKITDGARGLYEKQTGYVLFSLHNPNILTLCRVLEAKLMPSTPTNRMGLQEEGRS</sequence>
<accession>A0ABR4CPU8</accession>
<reference evidence="2 3" key="1">
    <citation type="journal article" date="2024" name="Commun. Biol.">
        <title>Comparative genomic analysis of thermophilic fungi reveals convergent evolutionary adaptations and gene losses.</title>
        <authorList>
            <person name="Steindorff A.S."/>
            <person name="Aguilar-Pontes M.V."/>
            <person name="Robinson A.J."/>
            <person name="Andreopoulos B."/>
            <person name="LaButti K."/>
            <person name="Kuo A."/>
            <person name="Mondo S."/>
            <person name="Riley R."/>
            <person name="Otillar R."/>
            <person name="Haridas S."/>
            <person name="Lipzen A."/>
            <person name="Grimwood J."/>
            <person name="Schmutz J."/>
            <person name="Clum A."/>
            <person name="Reid I.D."/>
            <person name="Moisan M.C."/>
            <person name="Butler G."/>
            <person name="Nguyen T.T.M."/>
            <person name="Dewar K."/>
            <person name="Conant G."/>
            <person name="Drula E."/>
            <person name="Henrissat B."/>
            <person name="Hansel C."/>
            <person name="Singer S."/>
            <person name="Hutchinson M.I."/>
            <person name="de Vries R.P."/>
            <person name="Natvig D.O."/>
            <person name="Powell A.J."/>
            <person name="Tsang A."/>
            <person name="Grigoriev I.V."/>
        </authorList>
    </citation>
    <scope>NUCLEOTIDE SEQUENCE [LARGE SCALE GENOMIC DNA]</scope>
    <source>
        <strain evidence="2 3">CBS 494.80</strain>
    </source>
</reference>
<evidence type="ECO:0000313" key="2">
    <source>
        <dbReference type="EMBL" id="KAL2071955.1"/>
    </source>
</evidence>
<evidence type="ECO:0000313" key="3">
    <source>
        <dbReference type="Proteomes" id="UP001595075"/>
    </source>
</evidence>
<proteinExistence type="predicted"/>
<comment type="caution">
    <text evidence="2">The sequence shown here is derived from an EMBL/GenBank/DDBJ whole genome shotgun (WGS) entry which is preliminary data.</text>
</comment>
<protein>
    <submittedName>
        <fullName evidence="2">Uncharacterized protein</fullName>
    </submittedName>
</protein>